<sequence length="36" mass="4312">MTPETDHLYELEPQPADDGTWTMTYVRTDRRVENDQ</sequence>
<dbReference type="EMBL" id="JADBEB010000001">
    <property type="protein sequence ID" value="MBE1485618.1"/>
    <property type="molecule type" value="Genomic_DNA"/>
</dbReference>
<keyword evidence="3" id="KW-1185">Reference proteome</keyword>
<organism evidence="2 3">
    <name type="scientific">Plantactinospora soyae</name>
    <dbReference type="NCBI Taxonomy" id="1544732"/>
    <lineage>
        <taxon>Bacteria</taxon>
        <taxon>Bacillati</taxon>
        <taxon>Actinomycetota</taxon>
        <taxon>Actinomycetes</taxon>
        <taxon>Micromonosporales</taxon>
        <taxon>Micromonosporaceae</taxon>
        <taxon>Plantactinospora</taxon>
    </lineage>
</organism>
<reference evidence="2" key="1">
    <citation type="submission" date="2020-10" db="EMBL/GenBank/DDBJ databases">
        <title>Sequencing the genomes of 1000 actinobacteria strains.</title>
        <authorList>
            <person name="Klenk H.-P."/>
        </authorList>
    </citation>
    <scope>NUCLEOTIDE SEQUENCE</scope>
    <source>
        <strain evidence="2">DSM 46832</strain>
    </source>
</reference>
<proteinExistence type="predicted"/>
<evidence type="ECO:0000313" key="2">
    <source>
        <dbReference type="EMBL" id="MBE1485618.1"/>
    </source>
</evidence>
<feature type="region of interest" description="Disordered" evidence="1">
    <location>
        <begin position="1"/>
        <end position="23"/>
    </location>
</feature>
<accession>A0A927M530</accession>
<feature type="compositionally biased region" description="Basic and acidic residues" evidence="1">
    <location>
        <begin position="1"/>
        <end position="10"/>
    </location>
</feature>
<comment type="caution">
    <text evidence="2">The sequence shown here is derived from an EMBL/GenBank/DDBJ whole genome shotgun (WGS) entry which is preliminary data.</text>
</comment>
<evidence type="ECO:0000256" key="1">
    <source>
        <dbReference type="SAM" id="MobiDB-lite"/>
    </source>
</evidence>
<dbReference type="Proteomes" id="UP000649753">
    <property type="component" value="Unassembled WGS sequence"/>
</dbReference>
<dbReference type="AlphaFoldDB" id="A0A927M530"/>
<protein>
    <submittedName>
        <fullName evidence="2">Uncharacterized protein</fullName>
    </submittedName>
</protein>
<name>A0A927M530_9ACTN</name>
<gene>
    <name evidence="2" type="ORF">H4W31_001256</name>
</gene>
<evidence type="ECO:0000313" key="3">
    <source>
        <dbReference type="Proteomes" id="UP000649753"/>
    </source>
</evidence>